<evidence type="ECO:0000256" key="8">
    <source>
        <dbReference type="ARBA" id="ARBA00036818"/>
    </source>
</evidence>
<evidence type="ECO:0000256" key="9">
    <source>
        <dbReference type="ARBA" id="ARBA00037631"/>
    </source>
</evidence>
<evidence type="ECO:0000256" key="12">
    <source>
        <dbReference type="SAM" id="SignalP"/>
    </source>
</evidence>
<keyword evidence="5" id="KW-1015">Disulfide bond</keyword>
<evidence type="ECO:0000256" key="5">
    <source>
        <dbReference type="ARBA" id="ARBA00023157"/>
    </source>
</evidence>
<dbReference type="Pfam" id="PF00544">
    <property type="entry name" value="Pectate_lyase_4"/>
    <property type="match status" value="1"/>
</dbReference>
<name>A0A8H7TI57_9HELO</name>
<evidence type="ECO:0000313" key="14">
    <source>
        <dbReference type="EMBL" id="KAG4420129.1"/>
    </source>
</evidence>
<comment type="caution">
    <text evidence="14">The sequence shown here is derived from an EMBL/GenBank/DDBJ whole genome shotgun (WGS) entry which is preliminary data.</text>
</comment>
<evidence type="ECO:0000256" key="1">
    <source>
        <dbReference type="ARBA" id="ARBA00004613"/>
    </source>
</evidence>
<accession>A0A8H7TI57</accession>
<evidence type="ECO:0000256" key="4">
    <source>
        <dbReference type="ARBA" id="ARBA00022729"/>
    </source>
</evidence>
<feature type="chain" id="PRO_5034075699" description="pectin lyase" evidence="12">
    <location>
        <begin position="21"/>
        <end position="373"/>
    </location>
</feature>
<dbReference type="GO" id="GO:0005576">
    <property type="term" value="C:extracellular region"/>
    <property type="evidence" value="ECO:0007669"/>
    <property type="project" value="UniProtKB-SubCell"/>
</dbReference>
<dbReference type="AlphaFoldDB" id="A0A8H7TI57"/>
<dbReference type="SUPFAM" id="SSF51126">
    <property type="entry name" value="Pectin lyase-like"/>
    <property type="match status" value="1"/>
</dbReference>
<dbReference type="OrthoDB" id="1637350at2759"/>
<dbReference type="Gene3D" id="2.160.20.10">
    <property type="entry name" value="Single-stranded right-handed beta-helix, Pectin lyase-like"/>
    <property type="match status" value="1"/>
</dbReference>
<comment type="similarity">
    <text evidence="2 11">Belongs to the polysaccharide lyase 1 family.</text>
</comment>
<keyword evidence="11" id="KW-0119">Carbohydrate metabolism</keyword>
<evidence type="ECO:0000256" key="6">
    <source>
        <dbReference type="ARBA" id="ARBA00023180"/>
    </source>
</evidence>
<dbReference type="PANTHER" id="PTHR31683:SF67">
    <property type="entry name" value="PECTIN LYASE F-RELATED"/>
    <property type="match status" value="1"/>
</dbReference>
<keyword evidence="6" id="KW-0325">Glycoprotein</keyword>
<evidence type="ECO:0000313" key="15">
    <source>
        <dbReference type="Proteomes" id="UP000664132"/>
    </source>
</evidence>
<proteinExistence type="inferred from homology"/>
<dbReference type="InterPro" id="IPR011050">
    <property type="entry name" value="Pectin_lyase_fold/virulence"/>
</dbReference>
<evidence type="ECO:0000256" key="3">
    <source>
        <dbReference type="ARBA" id="ARBA00022525"/>
    </source>
</evidence>
<organism evidence="14 15">
    <name type="scientific">Cadophora malorum</name>
    <dbReference type="NCBI Taxonomy" id="108018"/>
    <lineage>
        <taxon>Eukaryota</taxon>
        <taxon>Fungi</taxon>
        <taxon>Dikarya</taxon>
        <taxon>Ascomycota</taxon>
        <taxon>Pezizomycotina</taxon>
        <taxon>Leotiomycetes</taxon>
        <taxon>Helotiales</taxon>
        <taxon>Ploettnerulaceae</taxon>
        <taxon>Cadophora</taxon>
    </lineage>
</organism>
<comment type="catalytic activity">
    <reaction evidence="8">
        <text>Eliminative cleavage of (1-&gt;4)-alpha-D-galacturonan methyl ester to give oligosaccharides with 4-deoxy-6-O-methyl-alpha-D-galact-4-enuronosyl groups at their non-reducing ends.</text>
        <dbReference type="EC" id="4.2.2.10"/>
    </reaction>
</comment>
<evidence type="ECO:0000256" key="11">
    <source>
        <dbReference type="RuleBase" id="RU361173"/>
    </source>
</evidence>
<dbReference type="SMART" id="SM00656">
    <property type="entry name" value="Amb_all"/>
    <property type="match status" value="1"/>
</dbReference>
<evidence type="ECO:0000256" key="10">
    <source>
        <dbReference type="ARBA" id="ARBA00039082"/>
    </source>
</evidence>
<keyword evidence="11" id="KW-0624">Polysaccharide degradation</keyword>
<keyword evidence="4 12" id="KW-0732">Signal</keyword>
<dbReference type="Proteomes" id="UP000664132">
    <property type="component" value="Unassembled WGS sequence"/>
</dbReference>
<dbReference type="EC" id="4.2.2.10" evidence="10"/>
<dbReference type="EMBL" id="JAFJYH010000090">
    <property type="protein sequence ID" value="KAG4420129.1"/>
    <property type="molecule type" value="Genomic_DNA"/>
</dbReference>
<sequence length="373" mass="38567">MKSATFVLASLAAFAGRCAAAGVTGSAPGFAKGTTGGGSATGAYPKDIAELKTWLTDSTARVILINKEYNFIGSEGKVTEAGCRPSSNTCVGNGGQDAINGANWCSGQPSVSVTYDKAGVSGINLGSNKSIVGVGANAVIRGKGLRIANGAKNIIIQNIHITELNPQYIWGGDAITLAGTDLVWIDHVKTSLIGRQHLVTGGSASNRVAVTHTEFDGSTSWSATCDNHHYWAIYFTGSNDQVTFANNYIHHTSGRSPKITSGTLLHAVNNYWYANSGHAFDIGSGVNVVAEGNTFYNVKTPLLANSGKLFAPAATSSACKTYLGHNCERNVLGSSGSFAGTDTSMMSLFSGKTVVAATAPRTNQATTAGVGKI</sequence>
<gene>
    <name evidence="14" type="ORF">IFR04_006692</name>
</gene>
<evidence type="ECO:0000259" key="13">
    <source>
        <dbReference type="SMART" id="SM00656"/>
    </source>
</evidence>
<evidence type="ECO:0000256" key="2">
    <source>
        <dbReference type="ARBA" id="ARBA00010980"/>
    </source>
</evidence>
<dbReference type="GO" id="GO:0030570">
    <property type="term" value="F:pectate lyase activity"/>
    <property type="evidence" value="ECO:0007669"/>
    <property type="project" value="InterPro"/>
</dbReference>
<reference evidence="14" key="1">
    <citation type="submission" date="2021-02" db="EMBL/GenBank/DDBJ databases">
        <title>Genome sequence Cadophora malorum strain M34.</title>
        <authorList>
            <person name="Stefanovic E."/>
            <person name="Vu D."/>
            <person name="Scully C."/>
            <person name="Dijksterhuis J."/>
            <person name="Roader J."/>
            <person name="Houbraken J."/>
        </authorList>
    </citation>
    <scope>NUCLEOTIDE SEQUENCE</scope>
    <source>
        <strain evidence="14">M34</strain>
    </source>
</reference>
<feature type="domain" description="Pectate lyase" evidence="13">
    <location>
        <begin position="94"/>
        <end position="301"/>
    </location>
</feature>
<comment type="function">
    <text evidence="9">Pectinolytic enzymes consist of four classes of enzymes: pectin lyase, polygalacturonase, pectin methylesterase and rhamnogalacturonase. Among pectinolytic enzymes, pectin lyase is the most important in depolymerization of pectin, since it cleaves internal glycosidic bonds of highly methylated pectins.</text>
</comment>
<feature type="signal peptide" evidence="12">
    <location>
        <begin position="1"/>
        <end position="20"/>
    </location>
</feature>
<dbReference type="InterPro" id="IPR012334">
    <property type="entry name" value="Pectin_lyas_fold"/>
</dbReference>
<evidence type="ECO:0000256" key="7">
    <source>
        <dbReference type="ARBA" id="ARBA00023239"/>
    </source>
</evidence>
<protein>
    <recommendedName>
        <fullName evidence="10">pectin lyase</fullName>
        <ecNumber evidence="10">4.2.2.10</ecNumber>
    </recommendedName>
</protein>
<keyword evidence="15" id="KW-1185">Reference proteome</keyword>
<keyword evidence="7 11" id="KW-0456">Lyase</keyword>
<dbReference type="GO" id="GO:0047490">
    <property type="term" value="F:pectin lyase activity"/>
    <property type="evidence" value="ECO:0007669"/>
    <property type="project" value="UniProtKB-EC"/>
</dbReference>
<dbReference type="InterPro" id="IPR045032">
    <property type="entry name" value="PEL"/>
</dbReference>
<dbReference type="PANTHER" id="PTHR31683">
    <property type="entry name" value="PECTATE LYASE 18-RELATED"/>
    <property type="match status" value="1"/>
</dbReference>
<dbReference type="FunFam" id="2.160.20.10:FF:000003">
    <property type="entry name" value="Pectin lyase F"/>
    <property type="match status" value="1"/>
</dbReference>
<comment type="subcellular location">
    <subcellularLocation>
        <location evidence="1 11">Secreted</location>
    </subcellularLocation>
</comment>
<keyword evidence="3 11" id="KW-0964">Secreted</keyword>
<dbReference type="InterPro" id="IPR002022">
    <property type="entry name" value="Pec_lyase"/>
</dbReference>
<dbReference type="GO" id="GO:0000272">
    <property type="term" value="P:polysaccharide catabolic process"/>
    <property type="evidence" value="ECO:0007669"/>
    <property type="project" value="UniProtKB-KW"/>
</dbReference>